<proteinExistence type="inferred from homology"/>
<evidence type="ECO:0000256" key="2">
    <source>
        <dbReference type="ARBA" id="ARBA00038209"/>
    </source>
</evidence>
<dbReference type="Pfam" id="PF02350">
    <property type="entry name" value="Epimerase_2"/>
    <property type="match status" value="1"/>
</dbReference>
<dbReference type="EMBL" id="JBBLYY010000056">
    <property type="protein sequence ID" value="MEK0171988.1"/>
    <property type="molecule type" value="Genomic_DNA"/>
</dbReference>
<reference evidence="6 7" key="1">
    <citation type="submission" date="2024-03" db="EMBL/GenBank/DDBJ databases">
        <title>Whole genomes of four grape xylem sap localized bacterial endophytes.</title>
        <authorList>
            <person name="Kumar G."/>
            <person name="Savka M.A."/>
        </authorList>
    </citation>
    <scope>NUCLEOTIDE SEQUENCE [LARGE SCALE GENOMIC DNA]</scope>
    <source>
        <strain evidence="6 7">RIT_GXS8</strain>
    </source>
</reference>
<keyword evidence="7" id="KW-1185">Reference proteome</keyword>
<comment type="similarity">
    <text evidence="2 4">Belongs to the UDP-N-acetylglucosamine 2-epimerase family.</text>
</comment>
<dbReference type="InterPro" id="IPR029767">
    <property type="entry name" value="WecB-like"/>
</dbReference>
<name>A0ABU8YAX6_9MICO</name>
<dbReference type="Proteomes" id="UP001370299">
    <property type="component" value="Unassembled WGS sequence"/>
</dbReference>
<dbReference type="CDD" id="cd03786">
    <property type="entry name" value="GTB_UDP-GlcNAc_2-Epimerase"/>
    <property type="match status" value="1"/>
</dbReference>
<dbReference type="PANTHER" id="PTHR43174">
    <property type="entry name" value="UDP-N-ACETYLGLUCOSAMINE 2-EPIMERASE"/>
    <property type="match status" value="1"/>
</dbReference>
<evidence type="ECO:0000313" key="7">
    <source>
        <dbReference type="Proteomes" id="UP001370299"/>
    </source>
</evidence>
<dbReference type="RefSeq" id="WP_340195881.1">
    <property type="nucleotide sequence ID" value="NZ_JBBKAP010000013.1"/>
</dbReference>
<accession>A0ABU8YAX6</accession>
<dbReference type="InterPro" id="IPR003331">
    <property type="entry name" value="UDP_GlcNAc_Epimerase_2_dom"/>
</dbReference>
<organism evidence="6 7">
    <name type="scientific">Curtobacterium citreum</name>
    <dbReference type="NCBI Taxonomy" id="2036"/>
    <lineage>
        <taxon>Bacteria</taxon>
        <taxon>Bacillati</taxon>
        <taxon>Actinomycetota</taxon>
        <taxon>Actinomycetes</taxon>
        <taxon>Micrococcales</taxon>
        <taxon>Microbacteriaceae</taxon>
        <taxon>Curtobacterium</taxon>
    </lineage>
</organism>
<protein>
    <recommendedName>
        <fullName evidence="3">UDP-N-acetylglucosamine 2-epimerase (non-hydrolyzing)</fullName>
        <ecNumber evidence="3">5.1.3.14</ecNumber>
    </recommendedName>
</protein>
<sequence length="383" mass="41229">MPIYGTRPEAIKFAPIVKALQSHPTLVSHVTVTGQHREMLDQVNEVFGIVPDTDLAILKPRQTLVDIATATMRGLDVLFTAEKPDAVMVQGDTSTAFAAGLTAFYHQIPVVHLEAGLRSHDLRLPFPEEGNRKLLTQITSLHLAPTPHSRRNLLNEGVAADAVVVTGNSVIDALLEARSRDHVSFSDPALEDAIKTDRRILLVTSHRRENLGGGMEQIASALRTLAISHPDLLIILPVHKNPAVREALLPALQSLPNVLITEPVGYGEFVYLLDACSIVLTDSGGIQEEAPALGKPVLVMRDSTERPEAVDFGVVKLVGTDPSVIVRSVDELLRSDDSYAEMSQAVNPYGDGRATERTIAALEALAEGRPVTTVADFAPATSA</sequence>
<dbReference type="SUPFAM" id="SSF53756">
    <property type="entry name" value="UDP-Glycosyltransferase/glycogen phosphorylase"/>
    <property type="match status" value="1"/>
</dbReference>
<evidence type="ECO:0000256" key="1">
    <source>
        <dbReference type="ARBA" id="ARBA00023235"/>
    </source>
</evidence>
<dbReference type="NCBIfam" id="TIGR00236">
    <property type="entry name" value="wecB"/>
    <property type="match status" value="1"/>
</dbReference>
<gene>
    <name evidence="6" type="primary">wecB</name>
    <name evidence="6" type="ORF">WMN62_10945</name>
</gene>
<evidence type="ECO:0000256" key="3">
    <source>
        <dbReference type="ARBA" id="ARBA00038858"/>
    </source>
</evidence>
<keyword evidence="1 4" id="KW-0413">Isomerase</keyword>
<dbReference type="PANTHER" id="PTHR43174:SF2">
    <property type="entry name" value="UDP-N-ACETYLGLUCOSAMINE 2-EPIMERASE"/>
    <property type="match status" value="1"/>
</dbReference>
<comment type="caution">
    <text evidence="6">The sequence shown here is derived from an EMBL/GenBank/DDBJ whole genome shotgun (WGS) entry which is preliminary data.</text>
</comment>
<evidence type="ECO:0000256" key="4">
    <source>
        <dbReference type="RuleBase" id="RU003513"/>
    </source>
</evidence>
<feature type="domain" description="UDP-N-acetylglucosamine 2-epimerase" evidence="5">
    <location>
        <begin position="18"/>
        <end position="363"/>
    </location>
</feature>
<evidence type="ECO:0000313" key="6">
    <source>
        <dbReference type="EMBL" id="MEK0171988.1"/>
    </source>
</evidence>
<evidence type="ECO:0000259" key="5">
    <source>
        <dbReference type="Pfam" id="PF02350"/>
    </source>
</evidence>
<dbReference type="GO" id="GO:0008761">
    <property type="term" value="F:UDP-N-acetylglucosamine 2-epimerase activity"/>
    <property type="evidence" value="ECO:0007669"/>
    <property type="project" value="UniProtKB-EC"/>
</dbReference>
<dbReference type="EC" id="5.1.3.14" evidence="3"/>
<dbReference type="Gene3D" id="3.40.50.2000">
    <property type="entry name" value="Glycogen Phosphorylase B"/>
    <property type="match status" value="2"/>
</dbReference>